<evidence type="ECO:0000256" key="1">
    <source>
        <dbReference type="SAM" id="Coils"/>
    </source>
</evidence>
<dbReference type="EMBL" id="BLLK01000028">
    <property type="protein sequence ID" value="GFH48494.1"/>
    <property type="molecule type" value="Genomic_DNA"/>
</dbReference>
<name>A0AAD3CPL4_9STRA</name>
<gene>
    <name evidence="2" type="ORF">CTEN210_04970</name>
</gene>
<organism evidence="2 3">
    <name type="scientific">Chaetoceros tenuissimus</name>
    <dbReference type="NCBI Taxonomy" id="426638"/>
    <lineage>
        <taxon>Eukaryota</taxon>
        <taxon>Sar</taxon>
        <taxon>Stramenopiles</taxon>
        <taxon>Ochrophyta</taxon>
        <taxon>Bacillariophyta</taxon>
        <taxon>Coscinodiscophyceae</taxon>
        <taxon>Chaetocerotophycidae</taxon>
        <taxon>Chaetocerotales</taxon>
        <taxon>Chaetocerotaceae</taxon>
        <taxon>Chaetoceros</taxon>
    </lineage>
</organism>
<accession>A0AAD3CPL4</accession>
<keyword evidence="1" id="KW-0175">Coiled coil</keyword>
<reference evidence="2 3" key="1">
    <citation type="journal article" date="2021" name="Sci. Rep.">
        <title>The genome of the diatom Chaetoceros tenuissimus carries an ancient integrated fragment of an extant virus.</title>
        <authorList>
            <person name="Hongo Y."/>
            <person name="Kimura K."/>
            <person name="Takaki Y."/>
            <person name="Yoshida Y."/>
            <person name="Baba S."/>
            <person name="Kobayashi G."/>
            <person name="Nagasaki K."/>
            <person name="Hano T."/>
            <person name="Tomaru Y."/>
        </authorList>
    </citation>
    <scope>NUCLEOTIDE SEQUENCE [LARGE SCALE GENOMIC DNA]</scope>
    <source>
        <strain evidence="2 3">NIES-3715</strain>
    </source>
</reference>
<sequence length="454" mass="51560">MNSSPVPPSDSENAGFIPCKVCKQYHDCSKNYKANDNSKKTLLAMVVGIRSSTGEVVADLNDDSLWNKTVGRSKKSDYMPTKTLLLLEMKRRKCILNITAKSTVKDRPSLLKWLVDNPIDDPADISFVTDHVLAFETALRAVRAEEETSPKEKNVNFWRGQEPYLRLIHCILDTAEMRVQFQESYAALSRESIDARNSTEIAPVSFWNQVSDKFKDQDFQPNSLPYGFLHDDFDKELDLSCADIDIDAQKAKTKFIHLQSCVNRVKARWDQSGNGDGNIIDDEEAGSDKHSFLRSEPSACLYLWEYADSLDFLPTVMQQIDASIALTESNIPTAAANSSGTKRKIEIEVSKEDKELMKRLARSTYVMEASVLKSEIRASESTLLDLKGRKIEAMKELRKMRRDDCPAEEIQEQKDWTDQIEEQILAQADALIELEEQLEELRAQEHNEDDGDED</sequence>
<evidence type="ECO:0000313" key="3">
    <source>
        <dbReference type="Proteomes" id="UP001054902"/>
    </source>
</evidence>
<dbReference type="AlphaFoldDB" id="A0AAD3CPL4"/>
<keyword evidence="3" id="KW-1185">Reference proteome</keyword>
<protein>
    <submittedName>
        <fullName evidence="2">Uncharacterized protein</fullName>
    </submittedName>
</protein>
<comment type="caution">
    <text evidence="2">The sequence shown here is derived from an EMBL/GenBank/DDBJ whole genome shotgun (WGS) entry which is preliminary data.</text>
</comment>
<dbReference type="Proteomes" id="UP001054902">
    <property type="component" value="Unassembled WGS sequence"/>
</dbReference>
<proteinExistence type="predicted"/>
<feature type="coiled-coil region" evidence="1">
    <location>
        <begin position="383"/>
        <end position="451"/>
    </location>
</feature>
<evidence type="ECO:0000313" key="2">
    <source>
        <dbReference type="EMBL" id="GFH48494.1"/>
    </source>
</evidence>